<feature type="region of interest" description="Disordered" evidence="2">
    <location>
        <begin position="293"/>
        <end position="334"/>
    </location>
</feature>
<feature type="compositionally biased region" description="Basic and acidic residues" evidence="2">
    <location>
        <begin position="2459"/>
        <end position="2473"/>
    </location>
</feature>
<feature type="compositionally biased region" description="Polar residues" evidence="2">
    <location>
        <begin position="633"/>
        <end position="643"/>
    </location>
</feature>
<feature type="compositionally biased region" description="Low complexity" evidence="2">
    <location>
        <begin position="2476"/>
        <end position="2497"/>
    </location>
</feature>
<proteinExistence type="predicted"/>
<evidence type="ECO:0008006" key="5">
    <source>
        <dbReference type="Google" id="ProtNLM"/>
    </source>
</evidence>
<keyword evidence="1" id="KW-0175">Coiled coil</keyword>
<feature type="region of interest" description="Disordered" evidence="2">
    <location>
        <begin position="602"/>
        <end position="644"/>
    </location>
</feature>
<reference evidence="3" key="1">
    <citation type="submission" date="2019-05" db="EMBL/GenBank/DDBJ databases">
        <title>Annotation for the trematode Fasciolopsis buski.</title>
        <authorList>
            <person name="Choi Y.-J."/>
        </authorList>
    </citation>
    <scope>NUCLEOTIDE SEQUENCE</scope>
    <source>
        <strain evidence="3">HT</strain>
        <tissue evidence="3">Whole worm</tissue>
    </source>
</reference>
<evidence type="ECO:0000256" key="2">
    <source>
        <dbReference type="SAM" id="MobiDB-lite"/>
    </source>
</evidence>
<feature type="compositionally biased region" description="Low complexity" evidence="2">
    <location>
        <begin position="354"/>
        <end position="368"/>
    </location>
</feature>
<name>A0A8E0S6A0_9TREM</name>
<feature type="coiled-coil region" evidence="1">
    <location>
        <begin position="570"/>
        <end position="597"/>
    </location>
</feature>
<accession>A0A8E0S6A0</accession>
<protein>
    <recommendedName>
        <fullName evidence="5">Desmoplakin SH3 domain-containing protein</fullName>
    </recommendedName>
</protein>
<sequence length="2497" mass="281136">MSATILDFRRAALHRCMGDKPINQDCQLRQLPKASSYKPHADLTLYFVINAEQTDFGYTHQSLLDELQNQVNIEEELEAISGSAAGAERNVRRDLEDISTTVDVNKECLHYLSGITDLEDFYSDLTTINDKRVLDLVSQKMRSRFWKRKLSSKVRRAWQNIGRYSELVTLHLKNAADFHQFYYDARQVEVKLNERCHKFLNARRRYNWDNCEGTVVEARELTNLLKSQYQHLEYLAARSKEILERSSQVVPIHLRLKRLKGPVNGVMLCDYETPNFKLSAGDSVLVLSNSASYPAEQSQTSESQTESRSELVTGTTTSEDINDHDPRLIDGMTTGPAVYRPPIPFRWERREDQTSGTESATYTSTSYLTESSIQGPSADKLQWHVRKPDGSVDGRVPAVCVWIPAPDLEARERSIALNRILLDTWKDIIDDQLLVCLRFFKRLLRRLLQSDGITTDDDEAFKRFLHELTYSLSEPPSAENDETRNKEFLELISVTRELWQKTVRDGTRMGENVVHLKRTEISNFHCVLVWIKIHMQTNRKYEEQITSGYQVSQKHLDELRSESYKITETITVLNEVAKREREKVDQLLKQLYEWNTENRLPAEVRPSPWTSSDELLGSSSGSELSDTEVSESGLESHSISGSGEYSHELITEEYHTRMTAKTRFPSLTYMLPAIFTYGEHSYSDEAGSSEEASSVEDVGIEYESERDSYTKWRDGQIYQKWIPAISADGIGETVGVTESESTELESGEARYVSTKSLNMSMTLEPDVPLRSPGRTVYRSRQRIDTTDSEKTYSVVYIEVARADQSDDRTAAISTGQFDKAVQVDHKMPVSKVRRITQMREEEEEDESLIRREARKTFISAAVTDKVDISVQTLGTLSDGRSVGLMTMDVSELVALTPLDSTTGMISEADIVEVSESKTQRESYGIEEWQHAHSIQSDAVDDISQEISAQTARPIYRGTYVDVRVASALQTSSFSRFVRSVTMATQTPFDIEPGFEIVQPTKPTLVATRKDFSFNLDKSAQATPETCTREVITDFPLSSYREYFSIRLGTQSEQMAAQLTNEVLDSAMEELITEIVQQRMIKETNEYIQSIIQEKEILQSELTRMQERIYSTEVQIIPGKASQSDIDHYERETRKTEETTRATLLGLQRGTSQMVQATSQYMTEQSEKETEKTHIEQEVTASKSTIVKDQIREESPEDECTTQKTSWCKYCGKSYDFPVKEIAEKGTQLSIESQEQASVPKVLKTGSVSVQADMFGMRTVDASQHVLLEAKSGTSDSGDLFAVVSAPSALRGVCEKSVCGSTADFASLSGEGVLSPGSFDLRPFEFSEHVFGRMFMDIWTQTGAELLSEALDSYLESIALLPSASGQRRDLSVEGSLRLADVSVSYEPKSVAVLSPLSGRLVPAVPVRVSPVVVESGGQFLPDGSHSIDSTVFASLYPVQSSDRSSVVVCSFSEYVVHSQRRCPDCGCLLVIDDEREADLLPDGTLDDELIVHSPITARDAATFVDSELVGGDSSAGYWVPRTYKKTCATQFSYTPDLADVFCQATVGFVDEATTTPEFAVSPAILLHKKSVTDYRERLIEHYYYVPAREASLVADVEIQASFAESESTFPVSRTEELSEIEVLKLKKTCAKFYSHSLYEIDLLSGDIHEKSCAAEVTEDVIISPDEHPIKVSATIPSQSLTVSEVSRRPVDVASQWAPPFKFSEIIEEFDTLEIWKSLRERISTYESYQARQDSGFVREQAAYTSHEDIMVADVGVQFTTTPDVYDAPSESPYLRSASPASFVDAYEHYISRTRLGQLHEEQCYATPIVSSNFTQTETTPIQFSTEFDGLNQFYETFESYHHRLLRDQVAEASTQLDTDVEEETSNIEGGNLSEERILEFRQKRRKRIVSRVQITEELPSEEPGLMVCELGVQTESNLVDRESAQLMERDIFSTAHDGSLYLRATQAVQTSSITLESVLYSSDWSWASEDLQTVLLTGLQATEGLDIRSRTALGRFEQITESSQRSVSRRRYYAEPSSKLLVSIGCQTGIIKPPVIESELDRWTDTTSTYPELAGQGKTSYSSAVDDEIFVRSVSTESTDESKQVSSASIIVHLRKRTVQYELLESRTHLHDSEWNNIREVASPLTGLFAPVSMAIRRGWIRLGEQNEYVDPTTKTAMPLARAYEMGRIRLASPGPTRSPQPSLPILLLIERVYYSWRKTQLVSVVDTARGDVLTPEIALQAGILETTDDEIRFLDTLSNTWITIEEGVGRQIIQTDEVDTSTDSVVEDIDEPASCRVFQLTHMCPGGEPGTWMTPLEAARLGLFKWETGDVAADWPARPLLRHSDLMGEWPVDAFVPTGWCSFLTARHAGWLRLAEEKDPSRWIVTYAQPYQEPNAVLLSTQIKLIAHTNSPVTQYVDQYGMPQTSQTADSTDVYSTGDTVNDYLRYPTQLPDSGRNVVSSYGSRSYEHGQQSYQEEASQHIYREVISERRIGHSSPEPYYTTDTYDTSESFSPSG</sequence>
<evidence type="ECO:0000313" key="4">
    <source>
        <dbReference type="Proteomes" id="UP000728185"/>
    </source>
</evidence>
<feature type="compositionally biased region" description="Low complexity" evidence="2">
    <location>
        <begin position="296"/>
        <end position="306"/>
    </location>
</feature>
<dbReference type="InterPro" id="IPR035915">
    <property type="entry name" value="Plakin_repeat_sf"/>
</dbReference>
<evidence type="ECO:0000256" key="1">
    <source>
        <dbReference type="SAM" id="Coils"/>
    </source>
</evidence>
<gene>
    <name evidence="3" type="ORF">FBUS_07081</name>
</gene>
<organism evidence="3 4">
    <name type="scientific">Fasciolopsis buskii</name>
    <dbReference type="NCBI Taxonomy" id="27845"/>
    <lineage>
        <taxon>Eukaryota</taxon>
        <taxon>Metazoa</taxon>
        <taxon>Spiralia</taxon>
        <taxon>Lophotrochozoa</taxon>
        <taxon>Platyhelminthes</taxon>
        <taxon>Trematoda</taxon>
        <taxon>Digenea</taxon>
        <taxon>Plagiorchiida</taxon>
        <taxon>Echinostomata</taxon>
        <taxon>Echinostomatoidea</taxon>
        <taxon>Fasciolidae</taxon>
        <taxon>Fasciolopsis</taxon>
    </lineage>
</organism>
<keyword evidence="4" id="KW-1185">Reference proteome</keyword>
<feature type="compositionally biased region" description="Polar residues" evidence="2">
    <location>
        <begin position="2438"/>
        <end position="2458"/>
    </location>
</feature>
<comment type="caution">
    <text evidence="3">The sequence shown here is derived from an EMBL/GenBank/DDBJ whole genome shotgun (WGS) entry which is preliminary data.</text>
</comment>
<evidence type="ECO:0000313" key="3">
    <source>
        <dbReference type="EMBL" id="KAA0200431.1"/>
    </source>
</evidence>
<dbReference type="SUPFAM" id="SSF75399">
    <property type="entry name" value="Plakin repeat"/>
    <property type="match status" value="1"/>
</dbReference>
<dbReference type="OrthoDB" id="6268792at2759"/>
<dbReference type="Proteomes" id="UP000728185">
    <property type="component" value="Unassembled WGS sequence"/>
</dbReference>
<feature type="coiled-coil region" evidence="1">
    <location>
        <begin position="1080"/>
        <end position="1107"/>
    </location>
</feature>
<feature type="region of interest" description="Disordered" evidence="2">
    <location>
        <begin position="347"/>
        <end position="368"/>
    </location>
</feature>
<feature type="region of interest" description="Disordered" evidence="2">
    <location>
        <begin position="2436"/>
        <end position="2497"/>
    </location>
</feature>
<dbReference type="EMBL" id="LUCM01000536">
    <property type="protein sequence ID" value="KAA0200431.1"/>
    <property type="molecule type" value="Genomic_DNA"/>
</dbReference>
<feature type="compositionally biased region" description="Low complexity" evidence="2">
    <location>
        <begin position="610"/>
        <end position="624"/>
    </location>
</feature>